<protein>
    <submittedName>
        <fullName evidence="7">S-adenosyl-L-methionine-dependent methyltransferase</fullName>
    </submittedName>
</protein>
<feature type="domain" description="O-methyltransferase C-terminal" evidence="5">
    <location>
        <begin position="282"/>
        <end position="426"/>
    </location>
</feature>
<dbReference type="PANTHER" id="PTHR43712">
    <property type="entry name" value="PUTATIVE (AFU_ORTHOLOGUE AFUA_4G14580)-RELATED"/>
    <property type="match status" value="1"/>
</dbReference>
<evidence type="ECO:0000256" key="3">
    <source>
        <dbReference type="ARBA" id="ARBA00022691"/>
    </source>
</evidence>
<sequence length="452" mass="50823">MTVETPHGRPSASSGHVHKNGDMSKQLVGTKEVERASEASERSKFYCTTDAMTSLQHAFETVHASGQACLQNPETRETRLQALSAARKLVWELESEQGAVFNRIGDLLSTLALGFLVNIGVPQSIPQHGSIFLDELAVKVQADASFLARFMRLLCAFGIFQETDRDTYAHTKQSILYGQAEGEFVSLLTNEQFLPVFSRLPEYFVNRALESPNDPKRHPYGWAHGMNDHHWIEVLARDPKNLALFAKSAGFLGDFAADVYIYPYDKELKGASDKAVTDNSVLMVDIGGSTGDTMKILRQHYSDLKGRIVVQDIPEVINNIPAGYLPDGIEATAHDFWQPQPIKGAGAYYMRRVMHDWPDEHCRNILRHIVDAMDEHSKLLIAEAVVPERVDMRDPSVYWMDLVMFTFSGKERTAAQWKDLFESAGLELVKIWSMEMNTHSVLEGRKNMAMKC</sequence>
<dbReference type="EMBL" id="QZBD01000540">
    <property type="protein sequence ID" value="THY11608.1"/>
    <property type="molecule type" value="Genomic_DNA"/>
</dbReference>
<dbReference type="AlphaFoldDB" id="A0A4S9K907"/>
<proteinExistence type="predicted"/>
<evidence type="ECO:0000256" key="4">
    <source>
        <dbReference type="SAM" id="MobiDB-lite"/>
    </source>
</evidence>
<dbReference type="InterPro" id="IPR036390">
    <property type="entry name" value="WH_DNA-bd_sf"/>
</dbReference>
<name>A0A4S9K907_AURPU</name>
<dbReference type="GO" id="GO:0032259">
    <property type="term" value="P:methylation"/>
    <property type="evidence" value="ECO:0007669"/>
    <property type="project" value="UniProtKB-KW"/>
</dbReference>
<dbReference type="InterPro" id="IPR012967">
    <property type="entry name" value="COMT_dimerisation"/>
</dbReference>
<dbReference type="InterPro" id="IPR029063">
    <property type="entry name" value="SAM-dependent_MTases_sf"/>
</dbReference>
<keyword evidence="1 7" id="KW-0489">Methyltransferase</keyword>
<reference evidence="7 8" key="1">
    <citation type="submission" date="2018-10" db="EMBL/GenBank/DDBJ databases">
        <title>Fifty Aureobasidium pullulans genomes reveal a recombining polyextremotolerant generalist.</title>
        <authorList>
            <person name="Gostincar C."/>
            <person name="Turk M."/>
            <person name="Zajc J."/>
            <person name="Gunde-Cimerman N."/>
        </authorList>
    </citation>
    <scope>NUCLEOTIDE SEQUENCE [LARGE SCALE GENOMIC DNA]</scope>
    <source>
        <strain evidence="7 8">EXF-6604</strain>
    </source>
</reference>
<keyword evidence="3" id="KW-0949">S-adenosyl-L-methionine</keyword>
<dbReference type="PROSITE" id="PS51683">
    <property type="entry name" value="SAM_OMT_II"/>
    <property type="match status" value="1"/>
</dbReference>
<feature type="domain" description="O-methyltransferase dimerisation" evidence="6">
    <location>
        <begin position="112"/>
        <end position="177"/>
    </location>
</feature>
<dbReference type="SUPFAM" id="SSF46785">
    <property type="entry name" value="Winged helix' DNA-binding domain"/>
    <property type="match status" value="1"/>
</dbReference>
<dbReference type="GO" id="GO:0046983">
    <property type="term" value="F:protein dimerization activity"/>
    <property type="evidence" value="ECO:0007669"/>
    <property type="project" value="InterPro"/>
</dbReference>
<dbReference type="SUPFAM" id="SSF53335">
    <property type="entry name" value="S-adenosyl-L-methionine-dependent methyltransferases"/>
    <property type="match status" value="1"/>
</dbReference>
<feature type="region of interest" description="Disordered" evidence="4">
    <location>
        <begin position="1"/>
        <end position="36"/>
    </location>
</feature>
<keyword evidence="2 7" id="KW-0808">Transferase</keyword>
<organism evidence="7 8">
    <name type="scientific">Aureobasidium pullulans</name>
    <name type="common">Black yeast</name>
    <name type="synonym">Pullularia pullulans</name>
    <dbReference type="NCBI Taxonomy" id="5580"/>
    <lineage>
        <taxon>Eukaryota</taxon>
        <taxon>Fungi</taxon>
        <taxon>Dikarya</taxon>
        <taxon>Ascomycota</taxon>
        <taxon>Pezizomycotina</taxon>
        <taxon>Dothideomycetes</taxon>
        <taxon>Dothideomycetidae</taxon>
        <taxon>Dothideales</taxon>
        <taxon>Saccotheciaceae</taxon>
        <taxon>Aureobasidium</taxon>
    </lineage>
</organism>
<evidence type="ECO:0000256" key="2">
    <source>
        <dbReference type="ARBA" id="ARBA00022679"/>
    </source>
</evidence>
<evidence type="ECO:0000259" key="5">
    <source>
        <dbReference type="Pfam" id="PF00891"/>
    </source>
</evidence>
<dbReference type="Pfam" id="PF08100">
    <property type="entry name" value="Dimerisation"/>
    <property type="match status" value="1"/>
</dbReference>
<comment type="caution">
    <text evidence="7">The sequence shown here is derived from an EMBL/GenBank/DDBJ whole genome shotgun (WGS) entry which is preliminary data.</text>
</comment>
<accession>A0A4S9K907</accession>
<dbReference type="Proteomes" id="UP000306584">
    <property type="component" value="Unassembled WGS sequence"/>
</dbReference>
<dbReference type="Gene3D" id="3.40.50.150">
    <property type="entry name" value="Vaccinia Virus protein VP39"/>
    <property type="match status" value="1"/>
</dbReference>
<dbReference type="InterPro" id="IPR001077">
    <property type="entry name" value="COMT_C"/>
</dbReference>
<dbReference type="InterPro" id="IPR016461">
    <property type="entry name" value="COMT-like"/>
</dbReference>
<dbReference type="Pfam" id="PF00891">
    <property type="entry name" value="Methyltransf_2"/>
    <property type="match status" value="1"/>
</dbReference>
<dbReference type="GO" id="GO:0008171">
    <property type="term" value="F:O-methyltransferase activity"/>
    <property type="evidence" value="ECO:0007669"/>
    <property type="project" value="InterPro"/>
</dbReference>
<dbReference type="PANTHER" id="PTHR43712:SF11">
    <property type="entry name" value="O-METHYLTRANSFERASE (AFU_ORTHOLOGUE AFUA_2G17820)-RELATED"/>
    <property type="match status" value="1"/>
</dbReference>
<evidence type="ECO:0000313" key="7">
    <source>
        <dbReference type="EMBL" id="THY11608.1"/>
    </source>
</evidence>
<evidence type="ECO:0000313" key="8">
    <source>
        <dbReference type="Proteomes" id="UP000306584"/>
    </source>
</evidence>
<dbReference type="InterPro" id="IPR036388">
    <property type="entry name" value="WH-like_DNA-bd_sf"/>
</dbReference>
<dbReference type="Gene3D" id="1.10.10.10">
    <property type="entry name" value="Winged helix-like DNA-binding domain superfamily/Winged helix DNA-binding domain"/>
    <property type="match status" value="1"/>
</dbReference>
<evidence type="ECO:0000259" key="6">
    <source>
        <dbReference type="Pfam" id="PF08100"/>
    </source>
</evidence>
<gene>
    <name evidence="7" type="ORF">D6D01_08852</name>
</gene>
<evidence type="ECO:0000256" key="1">
    <source>
        <dbReference type="ARBA" id="ARBA00022603"/>
    </source>
</evidence>